<dbReference type="Pfam" id="PF05699">
    <property type="entry name" value="Dimer_Tnp_hAT"/>
    <property type="match status" value="1"/>
</dbReference>
<feature type="domain" description="HAT C-terminal dimerisation" evidence="2">
    <location>
        <begin position="74"/>
        <end position="137"/>
    </location>
</feature>
<evidence type="ECO:0000313" key="3">
    <source>
        <dbReference type="EMBL" id="CAK9869579.1"/>
    </source>
</evidence>
<evidence type="ECO:0000256" key="1">
    <source>
        <dbReference type="SAM" id="MobiDB-lite"/>
    </source>
</evidence>
<protein>
    <recommendedName>
        <fullName evidence="2">HAT C-terminal dimerisation domain-containing protein</fullName>
    </recommendedName>
</protein>
<keyword evidence="4" id="KW-1185">Reference proteome</keyword>
<accession>A0ABP1B3P9</accession>
<feature type="region of interest" description="Disordered" evidence="1">
    <location>
        <begin position="118"/>
        <end position="138"/>
    </location>
</feature>
<dbReference type="InterPro" id="IPR008906">
    <property type="entry name" value="HATC_C_dom"/>
</dbReference>
<organism evidence="3 4">
    <name type="scientific">Sphagnum jensenii</name>
    <dbReference type="NCBI Taxonomy" id="128206"/>
    <lineage>
        <taxon>Eukaryota</taxon>
        <taxon>Viridiplantae</taxon>
        <taxon>Streptophyta</taxon>
        <taxon>Embryophyta</taxon>
        <taxon>Bryophyta</taxon>
        <taxon>Sphagnophytina</taxon>
        <taxon>Sphagnopsida</taxon>
        <taxon>Sphagnales</taxon>
        <taxon>Sphagnaceae</taxon>
        <taxon>Sphagnum</taxon>
    </lineage>
</organism>
<evidence type="ECO:0000259" key="2">
    <source>
        <dbReference type="Pfam" id="PF05699"/>
    </source>
</evidence>
<dbReference type="Proteomes" id="UP001497522">
    <property type="component" value="Chromosome 19"/>
</dbReference>
<dbReference type="EMBL" id="OZ023720">
    <property type="protein sequence ID" value="CAK9869579.1"/>
    <property type="molecule type" value="Genomic_DNA"/>
</dbReference>
<dbReference type="SUPFAM" id="SSF53098">
    <property type="entry name" value="Ribonuclease H-like"/>
    <property type="match status" value="1"/>
</dbReference>
<sequence>MESLVADHKPMLDLVLMSFSLLLKHYVNSEQQLQEINGKLTAIGMKNIEQEATSNSLFTAMFQPQRGVGGNGDEVNQYLLIDVIQSSGFINVLSWWSARKESLLSHYQMAMDYHGMPTTSTPSKRVNSATGREFTCTR</sequence>
<gene>
    <name evidence="3" type="ORF">CSSPJE1EN2_LOCUS12337</name>
</gene>
<reference evidence="3" key="1">
    <citation type="submission" date="2024-03" db="EMBL/GenBank/DDBJ databases">
        <authorList>
            <consortium name="ELIXIR-Norway"/>
            <consortium name="Elixir Norway"/>
        </authorList>
    </citation>
    <scope>NUCLEOTIDE SEQUENCE</scope>
</reference>
<dbReference type="InterPro" id="IPR012337">
    <property type="entry name" value="RNaseH-like_sf"/>
</dbReference>
<proteinExistence type="predicted"/>
<evidence type="ECO:0000313" key="4">
    <source>
        <dbReference type="Proteomes" id="UP001497522"/>
    </source>
</evidence>
<name>A0ABP1B3P9_9BRYO</name>